<evidence type="ECO:0000256" key="6">
    <source>
        <dbReference type="SAM" id="MobiDB-lite"/>
    </source>
</evidence>
<dbReference type="AlphaFoldDB" id="A0AA85AWP6"/>
<keyword evidence="4 5" id="KW-0539">Nucleus</keyword>
<evidence type="ECO:0000256" key="5">
    <source>
        <dbReference type="RuleBase" id="RU364132"/>
    </source>
</evidence>
<proteinExistence type="inferred from homology"/>
<evidence type="ECO:0000256" key="4">
    <source>
        <dbReference type="ARBA" id="ARBA00023242"/>
    </source>
</evidence>
<sequence>MSYRSQLAEVDLGNLLVEDKCPLNQFNEVSSLDDDHYRTISLDCTHHFFKLFFEVIIFYFHGLFQLPTESNDSVSVSILPKPTFRLPREKKIPSTKELTRWDRFARLKGIQNRKKSRKVWDPVSESWKPRWGKDRIDDFKDKWVLEVPDNADPYEDQFAKLSQAKKERRAKNELQRLRNIARTVKAGQAPPIGVLTESQSSKTELSRAFAIAQNSDASMGRFSTPVDSRKLSKKVEKRSKKRIPLSQVVQSTKKSKQNKLISRTTKKNKMSSRPSKKK</sequence>
<protein>
    <recommendedName>
        <fullName evidence="5">Ribosome biogenesis regulatory protein</fullName>
    </recommendedName>
</protein>
<feature type="region of interest" description="Disordered" evidence="6">
    <location>
        <begin position="219"/>
        <end position="278"/>
    </location>
</feature>
<comment type="similarity">
    <text evidence="2 5">Belongs to the RRS1 family.</text>
</comment>
<keyword evidence="3 5" id="KW-0690">Ribosome biogenesis</keyword>
<accession>A0AA85AWP6</accession>
<feature type="compositionally biased region" description="Polar residues" evidence="6">
    <location>
        <begin position="247"/>
        <end position="263"/>
    </location>
</feature>
<dbReference type="WBParaSite" id="SMTH1_16410.2">
    <property type="protein sequence ID" value="SMTH1_16410.2"/>
    <property type="gene ID" value="SMTH1_16410"/>
</dbReference>
<comment type="subcellular location">
    <subcellularLocation>
        <location evidence="1 5">Nucleus</location>
    </subcellularLocation>
</comment>
<feature type="compositionally biased region" description="Basic residues" evidence="6">
    <location>
        <begin position="264"/>
        <end position="278"/>
    </location>
</feature>
<evidence type="ECO:0000256" key="2">
    <source>
        <dbReference type="ARBA" id="ARBA00010077"/>
    </source>
</evidence>
<dbReference type="Pfam" id="PF04939">
    <property type="entry name" value="RRS1"/>
    <property type="match status" value="1"/>
</dbReference>
<dbReference type="InterPro" id="IPR007023">
    <property type="entry name" value="Ribosom_reg"/>
</dbReference>
<name>A0AA85AWP6_9TREM</name>
<organism evidence="7 8">
    <name type="scientific">Schistosoma mattheei</name>
    <dbReference type="NCBI Taxonomy" id="31246"/>
    <lineage>
        <taxon>Eukaryota</taxon>
        <taxon>Metazoa</taxon>
        <taxon>Spiralia</taxon>
        <taxon>Lophotrochozoa</taxon>
        <taxon>Platyhelminthes</taxon>
        <taxon>Trematoda</taxon>
        <taxon>Digenea</taxon>
        <taxon>Strigeidida</taxon>
        <taxon>Schistosomatoidea</taxon>
        <taxon>Schistosomatidae</taxon>
        <taxon>Schistosoma</taxon>
    </lineage>
</organism>
<dbReference type="GO" id="GO:0042254">
    <property type="term" value="P:ribosome biogenesis"/>
    <property type="evidence" value="ECO:0007669"/>
    <property type="project" value="UniProtKB-KW"/>
</dbReference>
<evidence type="ECO:0000313" key="8">
    <source>
        <dbReference type="WBParaSite" id="SMTH1_16410.2"/>
    </source>
</evidence>
<evidence type="ECO:0000256" key="1">
    <source>
        <dbReference type="ARBA" id="ARBA00004123"/>
    </source>
</evidence>
<evidence type="ECO:0000256" key="3">
    <source>
        <dbReference type="ARBA" id="ARBA00022517"/>
    </source>
</evidence>
<reference evidence="8" key="1">
    <citation type="submission" date="2023-11" db="UniProtKB">
        <authorList>
            <consortium name="WormBaseParasite"/>
        </authorList>
    </citation>
    <scope>IDENTIFICATION</scope>
</reference>
<dbReference type="Proteomes" id="UP000050791">
    <property type="component" value="Unassembled WGS sequence"/>
</dbReference>
<evidence type="ECO:0000313" key="7">
    <source>
        <dbReference type="Proteomes" id="UP000050791"/>
    </source>
</evidence>
<dbReference type="GO" id="GO:0005634">
    <property type="term" value="C:nucleus"/>
    <property type="evidence" value="ECO:0007669"/>
    <property type="project" value="UniProtKB-SubCell"/>
</dbReference>
<comment type="function">
    <text evidence="5">Involved in ribosomal large subunit assembly.</text>
</comment>